<proteinExistence type="predicted"/>
<dbReference type="EMBL" id="HG725938">
    <property type="protein sequence ID" value="CDJ70352.1"/>
    <property type="molecule type" value="Genomic_DNA"/>
</dbReference>
<keyword evidence="3" id="KW-1185">Reference proteome</keyword>
<accession>U6N299</accession>
<evidence type="ECO:0000313" key="3">
    <source>
        <dbReference type="Proteomes" id="UP000030754"/>
    </source>
</evidence>
<evidence type="ECO:0000313" key="2">
    <source>
        <dbReference type="EMBL" id="CDJ70352.1"/>
    </source>
</evidence>
<dbReference type="GeneID" id="25478412"/>
<sequence>MQQQRHKTGGRATAKANDVVVAGLMLCCAAADPWETAATFLQQHDPSRWALAAHLQREQRAVVAKAAADTTAGKVILRGSLKDFHLPENRVRNNASDRQTCTRCGNCGGSSCCTCGKLPGYNSNRHIQTVLDQTAAAGAPAANASALCGDAPHSDASVVEKNTAKTNNPLFAAECETNTGFGGWTPSSSCSGSYGGEYSWTCNKSCTRGYDNLKRNSVSHTGAGDGKNIRNSGENRLHYMRGPLSSVAGSHVAAFATGASAAGGTPADSVALSNPQNHKKQDPLLPSEAAAATAAAAPGSHEARRFVGFPSAAAATSRVLCGASEKMQQQQVFNLGRARPGPRERQVLQLPVPVAPAVTSLAATARTAAATSAASVYLQRHHLQQQQEQQQQ</sequence>
<gene>
    <name evidence="2" type="ORF">ENH_00082830</name>
</gene>
<reference evidence="2" key="2">
    <citation type="submission" date="2013-10" db="EMBL/GenBank/DDBJ databases">
        <authorList>
            <person name="Aslett M."/>
        </authorList>
    </citation>
    <scope>NUCLEOTIDE SEQUENCE [LARGE SCALE GENOMIC DNA]</scope>
    <source>
        <strain evidence="2">Houghton</strain>
    </source>
</reference>
<dbReference type="Proteomes" id="UP000030754">
    <property type="component" value="Unassembled WGS sequence"/>
</dbReference>
<dbReference type="RefSeq" id="XP_013438818.1">
    <property type="nucleotide sequence ID" value="XM_013583364.1"/>
</dbReference>
<protein>
    <submittedName>
        <fullName evidence="2">Uncharacterized protein</fullName>
    </submittedName>
</protein>
<reference evidence="2" key="1">
    <citation type="submission" date="2013-10" db="EMBL/GenBank/DDBJ databases">
        <title>Genomic analysis of the causative agents of coccidiosis in chickens.</title>
        <authorList>
            <person name="Reid A.J."/>
            <person name="Blake D."/>
            <person name="Billington K."/>
            <person name="Browne H."/>
            <person name="Dunn M."/>
            <person name="Hung S."/>
            <person name="Kawahara F."/>
            <person name="Miranda-Saavedra D."/>
            <person name="Mourier T."/>
            <person name="Nagra H."/>
            <person name="Otto T.D."/>
            <person name="Rawlings N."/>
            <person name="Sanchez A."/>
            <person name="Sanders M."/>
            <person name="Subramaniam C."/>
            <person name="Tay Y."/>
            <person name="Dear P."/>
            <person name="Doerig C."/>
            <person name="Gruber A."/>
            <person name="Parkinson J."/>
            <person name="Shirley M."/>
            <person name="Wan K.L."/>
            <person name="Berriman M."/>
            <person name="Tomley F."/>
            <person name="Pain A."/>
        </authorList>
    </citation>
    <scope>NUCLEOTIDE SEQUENCE [LARGE SCALE GENOMIC DNA]</scope>
    <source>
        <strain evidence="2">Houghton</strain>
    </source>
</reference>
<dbReference type="AlphaFoldDB" id="U6N299"/>
<feature type="region of interest" description="Disordered" evidence="1">
    <location>
        <begin position="213"/>
        <end position="234"/>
    </location>
</feature>
<organism evidence="2 3">
    <name type="scientific">Eimeria necatrix</name>
    <dbReference type="NCBI Taxonomy" id="51315"/>
    <lineage>
        <taxon>Eukaryota</taxon>
        <taxon>Sar</taxon>
        <taxon>Alveolata</taxon>
        <taxon>Apicomplexa</taxon>
        <taxon>Conoidasida</taxon>
        <taxon>Coccidia</taxon>
        <taxon>Eucoccidiorida</taxon>
        <taxon>Eimeriorina</taxon>
        <taxon>Eimeriidae</taxon>
        <taxon>Eimeria</taxon>
    </lineage>
</organism>
<name>U6N299_9EIME</name>
<dbReference type="VEuPathDB" id="ToxoDB:ENH_00082830"/>
<evidence type="ECO:0000256" key="1">
    <source>
        <dbReference type="SAM" id="MobiDB-lite"/>
    </source>
</evidence>